<dbReference type="GO" id="GO:0000166">
    <property type="term" value="F:nucleotide binding"/>
    <property type="evidence" value="ECO:0007669"/>
    <property type="project" value="UniProtKB-KW"/>
</dbReference>
<feature type="region of interest" description="Disordered" evidence="7">
    <location>
        <begin position="214"/>
        <end position="242"/>
    </location>
</feature>
<evidence type="ECO:0000256" key="3">
    <source>
        <dbReference type="ARBA" id="ARBA00022741"/>
    </source>
</evidence>
<evidence type="ECO:0000313" key="9">
    <source>
        <dbReference type="EMBL" id="KAL3798161.1"/>
    </source>
</evidence>
<feature type="region of interest" description="Disordered" evidence="7">
    <location>
        <begin position="344"/>
        <end position="381"/>
    </location>
</feature>
<evidence type="ECO:0000256" key="1">
    <source>
        <dbReference type="ARBA" id="ARBA00004370"/>
    </source>
</evidence>
<dbReference type="InterPro" id="IPR029016">
    <property type="entry name" value="GAF-like_dom_sf"/>
</dbReference>
<feature type="compositionally biased region" description="Acidic residues" evidence="7">
    <location>
        <begin position="280"/>
        <end position="291"/>
    </location>
</feature>
<feature type="region of interest" description="Disordered" evidence="7">
    <location>
        <begin position="280"/>
        <end position="308"/>
    </location>
</feature>
<evidence type="ECO:0000256" key="2">
    <source>
        <dbReference type="ARBA" id="ARBA00022692"/>
    </source>
</evidence>
<feature type="domain" description="Guanylate cyclase" evidence="8">
    <location>
        <begin position="826"/>
        <end position="976"/>
    </location>
</feature>
<keyword evidence="3" id="KW-0547">Nucleotide-binding</keyword>
<dbReference type="Proteomes" id="UP001516023">
    <property type="component" value="Unassembled WGS sequence"/>
</dbReference>
<feature type="region of interest" description="Disordered" evidence="7">
    <location>
        <begin position="539"/>
        <end position="562"/>
    </location>
</feature>
<dbReference type="GO" id="GO:0016829">
    <property type="term" value="F:lyase activity"/>
    <property type="evidence" value="ECO:0007669"/>
    <property type="project" value="UniProtKB-KW"/>
</dbReference>
<feature type="compositionally biased region" description="Polar residues" evidence="7">
    <location>
        <begin position="118"/>
        <end position="137"/>
    </location>
</feature>
<keyword evidence="10" id="KW-1185">Reference proteome</keyword>
<feature type="compositionally biased region" description="Basic residues" evidence="7">
    <location>
        <begin position="354"/>
        <end position="368"/>
    </location>
</feature>
<evidence type="ECO:0000259" key="8">
    <source>
        <dbReference type="PROSITE" id="PS50125"/>
    </source>
</evidence>
<keyword evidence="4" id="KW-1133">Transmembrane helix</keyword>
<accession>A0ABD3QE95</accession>
<dbReference type="EMBL" id="JABMIG020000048">
    <property type="protein sequence ID" value="KAL3798161.1"/>
    <property type="molecule type" value="Genomic_DNA"/>
</dbReference>
<feature type="compositionally biased region" description="Basic and acidic residues" evidence="7">
    <location>
        <begin position="98"/>
        <end position="113"/>
    </location>
</feature>
<feature type="compositionally biased region" description="Basic and acidic residues" evidence="7">
    <location>
        <begin position="61"/>
        <end position="79"/>
    </location>
</feature>
<dbReference type="InterPro" id="IPR029787">
    <property type="entry name" value="Nucleotide_cyclase"/>
</dbReference>
<dbReference type="GO" id="GO:0016020">
    <property type="term" value="C:membrane"/>
    <property type="evidence" value="ECO:0007669"/>
    <property type="project" value="UniProtKB-SubCell"/>
</dbReference>
<organism evidence="9 10">
    <name type="scientific">Cyclotella cryptica</name>
    <dbReference type="NCBI Taxonomy" id="29204"/>
    <lineage>
        <taxon>Eukaryota</taxon>
        <taxon>Sar</taxon>
        <taxon>Stramenopiles</taxon>
        <taxon>Ochrophyta</taxon>
        <taxon>Bacillariophyta</taxon>
        <taxon>Coscinodiscophyceae</taxon>
        <taxon>Thalassiosirophycidae</taxon>
        <taxon>Stephanodiscales</taxon>
        <taxon>Stephanodiscaceae</taxon>
        <taxon>Cyclotella</taxon>
    </lineage>
</organism>
<keyword evidence="5" id="KW-0472">Membrane</keyword>
<evidence type="ECO:0000256" key="7">
    <source>
        <dbReference type="SAM" id="MobiDB-lite"/>
    </source>
</evidence>
<feature type="region of interest" description="Disordered" evidence="7">
    <location>
        <begin position="59"/>
        <end position="180"/>
    </location>
</feature>
<comment type="subcellular location">
    <subcellularLocation>
        <location evidence="1">Membrane</location>
    </subcellularLocation>
</comment>
<dbReference type="AlphaFoldDB" id="A0ABD3QE95"/>
<evidence type="ECO:0000256" key="5">
    <source>
        <dbReference type="ARBA" id="ARBA00023136"/>
    </source>
</evidence>
<dbReference type="PANTHER" id="PTHR11920">
    <property type="entry name" value="GUANYLYL CYCLASE"/>
    <property type="match status" value="1"/>
</dbReference>
<keyword evidence="6" id="KW-0456">Lyase</keyword>
<keyword evidence="2" id="KW-0812">Transmembrane</keyword>
<comment type="caution">
    <text evidence="9">The sequence shown here is derived from an EMBL/GenBank/DDBJ whole genome shotgun (WGS) entry which is preliminary data.</text>
</comment>
<dbReference type="InterPro" id="IPR050401">
    <property type="entry name" value="Cyclic_nucleotide_synthase"/>
</dbReference>
<dbReference type="InterPro" id="IPR001054">
    <property type="entry name" value="A/G_cyclase"/>
</dbReference>
<dbReference type="CDD" id="cd07302">
    <property type="entry name" value="CHD"/>
    <property type="match status" value="1"/>
</dbReference>
<dbReference type="PANTHER" id="PTHR11920:SF335">
    <property type="entry name" value="GUANYLATE CYCLASE"/>
    <property type="match status" value="1"/>
</dbReference>
<dbReference type="Gene3D" id="3.30.70.1230">
    <property type="entry name" value="Nucleotide cyclase"/>
    <property type="match status" value="1"/>
</dbReference>
<reference evidence="9 10" key="1">
    <citation type="journal article" date="2020" name="G3 (Bethesda)">
        <title>Improved Reference Genome for Cyclotella cryptica CCMP332, a Model for Cell Wall Morphogenesis, Salinity Adaptation, and Lipid Production in Diatoms (Bacillariophyta).</title>
        <authorList>
            <person name="Roberts W.R."/>
            <person name="Downey K.M."/>
            <person name="Ruck E.C."/>
            <person name="Traller J.C."/>
            <person name="Alverson A.J."/>
        </authorList>
    </citation>
    <scope>NUCLEOTIDE SEQUENCE [LARGE SCALE GENOMIC DNA]</scope>
    <source>
        <strain evidence="9 10">CCMP332</strain>
    </source>
</reference>
<feature type="compositionally biased region" description="Polar residues" evidence="7">
    <location>
        <begin position="165"/>
        <end position="176"/>
    </location>
</feature>
<sequence>MNPLNPTTLNESSCPTPRLPHLAMEESSLPATLAITATLAAAFGSVATAYLMRRYASPQHNAKDELSRSDSRSHRKESPSRSCSESSDDLEYCSAREVSSDSSERGLESHDEAPPSMPSATNETIPDPCSMSNLTTNDRSRGSYLPQSKLRWENDDTLHDVPPTQEENNMSTTITARQRRQLLDYSNRSSESEASSIPPDEWFEKLLSNHSAAAAATAAAATNHTAPNRPSDELETEEFHNKSASSEYIDRVGSLHHVQKSILKRASMLAGNTDEADWDDIDDDDHDDDDSNNNNNEPLLRRTSFDIPHDNDNVVYETATDVTPCCTCSQTSTPAPLYASQTKYRRPSFEPQRIPRRRSSTHNRRRFSKTGCGGGYPSRPDLERVSLSDSITTCADDEVLHEASFTFDPVHHQQQSQLQQQSQFFTQQSPFGRRPKAYTEEDSYISETERQFKGEEGFETAVTELARDFPSSLQLLRRTRAISALAHRLMAAPDEAACIEEVTRLMVLIFGLNRVSFAMVTGTDHFLLKRIEVKRCAREEKEMEEEDGDGGGGEEGAARNSFDSMSSSHAQSLVLEYLDSDFKRPFEGTAAGIVVKTLKEHYTPRTEFSDFPTHKVFYKQGLNSVLASPILVNGNQCMGVILLSKPEEDAFPKADRILISDIATLLGANIYSKRLRKASEEANKLSREMLHSFVPPKVLEKIEGFWDSNSEKYKALRSSIFAQESTCTPESSVGDKSSNEEEVTRTNSWYVANQDWSEAQIQEHAKRMKNWGVQDKLQMLKKLNRGESFNGEDSTGVIITTKGLDLDAELNITSRALYAENVHNVTIIFTDIVGFSRIAMGVTPIKVMNMLQNLFNRFDRLCDVHGVMKLETIGDAYLCATNMLEEDANDINVARDAAIRALAMAKDMVREARNVRIPISHEAVHIPWASHTFDEPETLEIRVGIHVGDITCGVLGQRLPKFTICGTTVNLAARMEQTSKPSMIRVTKCFHDLVGDNEQGWLKKETVALKNMGKVESYLLDPFRTSIPHSEA</sequence>
<gene>
    <name evidence="9" type="ORF">HJC23_005722</name>
</gene>
<evidence type="ECO:0000256" key="4">
    <source>
        <dbReference type="ARBA" id="ARBA00022989"/>
    </source>
</evidence>
<dbReference type="SUPFAM" id="SSF55073">
    <property type="entry name" value="Nucleotide cyclase"/>
    <property type="match status" value="1"/>
</dbReference>
<feature type="compositionally biased region" description="Basic and acidic residues" evidence="7">
    <location>
        <begin position="299"/>
        <end position="308"/>
    </location>
</feature>
<dbReference type="SMART" id="SM00044">
    <property type="entry name" value="CYCc"/>
    <property type="match status" value="1"/>
</dbReference>
<evidence type="ECO:0000256" key="6">
    <source>
        <dbReference type="ARBA" id="ARBA00023239"/>
    </source>
</evidence>
<evidence type="ECO:0000313" key="10">
    <source>
        <dbReference type="Proteomes" id="UP001516023"/>
    </source>
</evidence>
<proteinExistence type="predicted"/>
<feature type="compositionally biased region" description="Basic and acidic residues" evidence="7">
    <location>
        <begin position="150"/>
        <end position="159"/>
    </location>
</feature>
<dbReference type="SUPFAM" id="SSF55781">
    <property type="entry name" value="GAF domain-like"/>
    <property type="match status" value="1"/>
</dbReference>
<name>A0ABD3QE95_9STRA</name>
<dbReference type="PROSITE" id="PS50125">
    <property type="entry name" value="GUANYLATE_CYCLASE_2"/>
    <property type="match status" value="1"/>
</dbReference>
<dbReference type="Pfam" id="PF00211">
    <property type="entry name" value="Guanylate_cyc"/>
    <property type="match status" value="1"/>
</dbReference>
<protein>
    <recommendedName>
        <fullName evidence="8">Guanylate cyclase domain-containing protein</fullName>
    </recommendedName>
</protein>
<feature type="compositionally biased region" description="Low complexity" evidence="7">
    <location>
        <begin position="214"/>
        <end position="226"/>
    </location>
</feature>
<dbReference type="Gene3D" id="3.30.450.40">
    <property type="match status" value="1"/>
</dbReference>